<dbReference type="PROSITE" id="PS50302">
    <property type="entry name" value="PUM"/>
    <property type="match status" value="2"/>
</dbReference>
<gene>
    <name evidence="7" type="ORF">ACMD2_03752</name>
</gene>
<feature type="repeat" description="Pumilio" evidence="4">
    <location>
        <begin position="133"/>
        <end position="168"/>
    </location>
</feature>
<dbReference type="GO" id="GO:0005730">
    <property type="term" value="C:nucleolus"/>
    <property type="evidence" value="ECO:0007669"/>
    <property type="project" value="TreeGrafter"/>
</dbReference>
<proteinExistence type="predicted"/>
<feature type="compositionally biased region" description="Basic and acidic residues" evidence="5">
    <location>
        <begin position="75"/>
        <end position="91"/>
    </location>
</feature>
<dbReference type="Pfam" id="PF00806">
    <property type="entry name" value="PUF"/>
    <property type="match status" value="1"/>
</dbReference>
<dbReference type="InterPro" id="IPR001313">
    <property type="entry name" value="Pumilio_RNA-bd_rpt"/>
</dbReference>
<keyword evidence="3" id="KW-0694">RNA-binding</keyword>
<dbReference type="GO" id="GO:0006417">
    <property type="term" value="P:regulation of translation"/>
    <property type="evidence" value="ECO:0007669"/>
    <property type="project" value="UniProtKB-KW"/>
</dbReference>
<dbReference type="InterPro" id="IPR012959">
    <property type="entry name" value="CPL_dom"/>
</dbReference>
<dbReference type="FunFam" id="1.25.10.10:FF:000405">
    <property type="entry name" value="Pumilio homolog 24"/>
    <property type="match status" value="1"/>
</dbReference>
<dbReference type="InterPro" id="IPR016024">
    <property type="entry name" value="ARM-type_fold"/>
</dbReference>
<evidence type="ECO:0000313" key="7">
    <source>
        <dbReference type="EMBL" id="OAY70390.1"/>
    </source>
</evidence>
<feature type="domain" description="PUM-HD" evidence="6">
    <location>
        <begin position="111"/>
        <end position="452"/>
    </location>
</feature>
<dbReference type="Gene3D" id="1.25.10.10">
    <property type="entry name" value="Leucine-rich Repeat Variant"/>
    <property type="match status" value="1"/>
</dbReference>
<sequence>MAPGEEKSLGGSKKRKRESFSTAKGGGGPKSKGATKPHMKGSEKPLKRASEKSIKPGHGAAAADVGGEKKKKKEPKTPRERRLAAKEMSESRKRKRKPNYDLERDLALLWEKMRCYNISKEERSKFVTQALQKMNGKFLEIAGSHVSARVLQTCIKYCSQSERDSIFDALRPHFLTLIRKKYAVHLVKKLLDTATKKQLEWFISSLHGHVASLLRHTVGSAVVEHVFHLANGCQKQSLLMEMYSTELQLFKDLTVANTGRLVDIISKLGLQKSSVLQHMTLTIQPLLEKGIVDYSIVHTALIEYFTIADKSSATDVIQQLIPLLVQGSSVSDESEPLTAPDLSKKNKSKRKRSAEPLLVRMMHSRDGLKLGILCIKHGTAKERKKIVKGMKGHIRKLAFDQYGSLLLICILSIVDDTKLVTKIVIQELQKMLKELVLDKNGRRLLLQLLHPQCPRYLSPDDLACLNYDVPSLALQESQSGHEFSFMSFNGEESQECSDNKADTSNHNKNAEECEKTTQLPVGSKKDPSLRRHELLVDSALAESLFETCIANVGQLLRSNFGKEVIYEVAVGGSEGALQSLSDKTDALHEAIASLAAVPKTEESEEEHVLENFHSSRTIRKLILDSPNFAAALWKTALQGKCDIWAQGHSSKVIAAYLESSDPRVREVVKLELQPLVDRGTLKPPAAAHNKVAEKKG</sequence>
<organism evidence="7 8">
    <name type="scientific">Ananas comosus</name>
    <name type="common">Pineapple</name>
    <name type="synonym">Ananas ananas</name>
    <dbReference type="NCBI Taxonomy" id="4615"/>
    <lineage>
        <taxon>Eukaryota</taxon>
        <taxon>Viridiplantae</taxon>
        <taxon>Streptophyta</taxon>
        <taxon>Embryophyta</taxon>
        <taxon>Tracheophyta</taxon>
        <taxon>Spermatophyta</taxon>
        <taxon>Magnoliopsida</taxon>
        <taxon>Liliopsida</taxon>
        <taxon>Poales</taxon>
        <taxon>Bromeliaceae</taxon>
        <taxon>Bromelioideae</taxon>
        <taxon>Ananas</taxon>
    </lineage>
</organism>
<feature type="repeat" description="Pumilio" evidence="4">
    <location>
        <begin position="169"/>
        <end position="204"/>
    </location>
</feature>
<evidence type="ECO:0000313" key="8">
    <source>
        <dbReference type="Proteomes" id="UP000092600"/>
    </source>
</evidence>
<dbReference type="InterPro" id="IPR011989">
    <property type="entry name" value="ARM-like"/>
</dbReference>
<keyword evidence="1" id="KW-0677">Repeat</keyword>
<accession>A0A199V0H2</accession>
<dbReference type="InterPro" id="IPR033133">
    <property type="entry name" value="PUM-HD"/>
</dbReference>
<dbReference type="AlphaFoldDB" id="A0A199V0H2"/>
<dbReference type="Proteomes" id="UP000092600">
    <property type="component" value="Unassembled WGS sequence"/>
</dbReference>
<evidence type="ECO:0000256" key="1">
    <source>
        <dbReference type="ARBA" id="ARBA00022737"/>
    </source>
</evidence>
<evidence type="ECO:0000256" key="2">
    <source>
        <dbReference type="ARBA" id="ARBA00022845"/>
    </source>
</evidence>
<reference evidence="7 8" key="1">
    <citation type="journal article" date="2016" name="DNA Res.">
        <title>The draft genome of MD-2 pineapple using hybrid error correction of long reads.</title>
        <authorList>
            <person name="Redwan R.M."/>
            <person name="Saidin A."/>
            <person name="Kumar S.V."/>
        </authorList>
    </citation>
    <scope>NUCLEOTIDE SEQUENCE [LARGE SCALE GENOMIC DNA]</scope>
    <source>
        <strain evidence="8">cv. MD2</strain>
        <tissue evidence="7">Leaf</tissue>
    </source>
</reference>
<evidence type="ECO:0000256" key="4">
    <source>
        <dbReference type="PROSITE-ProRule" id="PRU00317"/>
    </source>
</evidence>
<evidence type="ECO:0000259" key="6">
    <source>
        <dbReference type="PROSITE" id="PS50303"/>
    </source>
</evidence>
<keyword evidence="2" id="KW-0810">Translation regulation</keyword>
<dbReference type="SMART" id="SM00025">
    <property type="entry name" value="Pumilio"/>
    <property type="match status" value="5"/>
</dbReference>
<dbReference type="STRING" id="4615.A0A199V0H2"/>
<dbReference type="PROSITE" id="PS50303">
    <property type="entry name" value="PUM_HD"/>
    <property type="match status" value="1"/>
</dbReference>
<dbReference type="GO" id="GO:0003729">
    <property type="term" value="F:mRNA binding"/>
    <property type="evidence" value="ECO:0007669"/>
    <property type="project" value="TreeGrafter"/>
</dbReference>
<feature type="compositionally biased region" description="Basic and acidic residues" evidence="5">
    <location>
        <begin position="497"/>
        <end position="515"/>
    </location>
</feature>
<comment type="caution">
    <text evidence="7">The sequence shown here is derived from an EMBL/GenBank/DDBJ whole genome shotgun (WGS) entry which is preliminary data.</text>
</comment>
<feature type="region of interest" description="Disordered" evidence="5">
    <location>
        <begin position="331"/>
        <end position="354"/>
    </location>
</feature>
<feature type="region of interest" description="Disordered" evidence="5">
    <location>
        <begin position="1"/>
        <end position="98"/>
    </location>
</feature>
<evidence type="ECO:0000256" key="5">
    <source>
        <dbReference type="SAM" id="MobiDB-lite"/>
    </source>
</evidence>
<dbReference type="PANTHER" id="PTHR13389">
    <property type="entry name" value="PUMILIO HOMOLOG 3"/>
    <property type="match status" value="1"/>
</dbReference>
<dbReference type="InterPro" id="IPR040059">
    <property type="entry name" value="PUM3"/>
</dbReference>
<feature type="region of interest" description="Disordered" evidence="5">
    <location>
        <begin position="494"/>
        <end position="525"/>
    </location>
</feature>
<dbReference type="Pfam" id="PF08144">
    <property type="entry name" value="CPL"/>
    <property type="match status" value="1"/>
</dbReference>
<dbReference type="EMBL" id="LSRQ01003932">
    <property type="protein sequence ID" value="OAY70390.1"/>
    <property type="molecule type" value="Genomic_DNA"/>
</dbReference>
<name>A0A199V0H2_ANACO</name>
<feature type="compositionally biased region" description="Basic and acidic residues" evidence="5">
    <location>
        <begin position="40"/>
        <end position="54"/>
    </location>
</feature>
<evidence type="ECO:0000256" key="3">
    <source>
        <dbReference type="ARBA" id="ARBA00022884"/>
    </source>
</evidence>
<dbReference type="PANTHER" id="PTHR13389:SF0">
    <property type="entry name" value="PUMILIO HOMOLOG 3"/>
    <property type="match status" value="1"/>
</dbReference>
<dbReference type="SUPFAM" id="SSF48371">
    <property type="entry name" value="ARM repeat"/>
    <property type="match status" value="1"/>
</dbReference>
<protein>
    <submittedName>
        <fullName evidence="7">Pumilio</fullName>
    </submittedName>
</protein>